<evidence type="ECO:0000313" key="1">
    <source>
        <dbReference type="EMBL" id="GLB52634.1"/>
    </source>
</evidence>
<gene>
    <name evidence="1" type="ORF">NBRC110019_16740</name>
</gene>
<name>A0A9W6B7G3_9FLAO</name>
<comment type="caution">
    <text evidence="1">The sequence shown here is derived from an EMBL/GenBank/DDBJ whole genome shotgun (WGS) entry which is preliminary data.</text>
</comment>
<reference evidence="1" key="1">
    <citation type="submission" date="2022-07" db="EMBL/GenBank/DDBJ databases">
        <title>Taxonomy of Novel Oxalotrophic and Methylotrophic Bacteria.</title>
        <authorList>
            <person name="Sahin N."/>
            <person name="Tani A."/>
        </authorList>
    </citation>
    <scope>NUCLEOTIDE SEQUENCE</scope>
    <source>
        <strain evidence="1">AM327</strain>
    </source>
</reference>
<evidence type="ECO:0000313" key="2">
    <source>
        <dbReference type="Proteomes" id="UP001143545"/>
    </source>
</evidence>
<dbReference type="InterPro" id="IPR036249">
    <property type="entry name" value="Thioredoxin-like_sf"/>
</dbReference>
<protein>
    <submittedName>
        <fullName evidence="1">Thioredoxin</fullName>
    </submittedName>
</protein>
<keyword evidence="2" id="KW-1185">Reference proteome</keyword>
<dbReference type="EMBL" id="BRVP01000010">
    <property type="protein sequence ID" value="GLB52634.1"/>
    <property type="molecule type" value="Genomic_DNA"/>
</dbReference>
<dbReference type="AlphaFoldDB" id="A0A9W6B7G3"/>
<dbReference type="Proteomes" id="UP001143545">
    <property type="component" value="Unassembled WGS sequence"/>
</dbReference>
<dbReference type="Pfam" id="PF14595">
    <property type="entry name" value="Thioredoxin_9"/>
    <property type="match status" value="1"/>
</dbReference>
<dbReference type="RefSeq" id="WP_281754041.1">
    <property type="nucleotide sequence ID" value="NZ_BRVP01000010.1"/>
</dbReference>
<sequence>MHTLQVNSIIENSIAQGMSYQEYLSLMAKLMADGASSSPVPSEEMTLFTKLNYKRMLRLNKTINIDGKYREIISTYDKKVTWLAITESWCGDAAQILPVVNKVVEVSNHITFRLVLRDENLDLMDLCLTNGTRSIPKILVVDEDYNIIDSFGPRPEAALNLVEDFREQYGKLTPDFKQYLQLWYNKDRGKSIVKDLLKLFV</sequence>
<proteinExistence type="predicted"/>
<dbReference type="Gene3D" id="3.40.30.10">
    <property type="entry name" value="Glutaredoxin"/>
    <property type="match status" value="1"/>
</dbReference>
<accession>A0A9W6B7G3</accession>
<organism evidence="1 2">
    <name type="scientific">Neptunitalea chrysea</name>
    <dbReference type="NCBI Taxonomy" id="1647581"/>
    <lineage>
        <taxon>Bacteria</taxon>
        <taxon>Pseudomonadati</taxon>
        <taxon>Bacteroidota</taxon>
        <taxon>Flavobacteriia</taxon>
        <taxon>Flavobacteriales</taxon>
        <taxon>Flavobacteriaceae</taxon>
        <taxon>Neptunitalea</taxon>
    </lineage>
</organism>
<dbReference type="SUPFAM" id="SSF52833">
    <property type="entry name" value="Thioredoxin-like"/>
    <property type="match status" value="1"/>
</dbReference>